<sequence>MVEMWIFNKVAVSSAIDKRALHTTQHGTWGKESRSSRSNLPPSSPRHARQILACNYSSCNFEDHCSHICTDPVATVVQSTYSISPFTVHRDTPLPFLRPHNRVQGRPSSEPDRVGGDDQQAAAWWTTLRKFD</sequence>
<feature type="region of interest" description="Disordered" evidence="1">
    <location>
        <begin position="24"/>
        <end position="46"/>
    </location>
</feature>
<evidence type="ECO:0000256" key="1">
    <source>
        <dbReference type="SAM" id="MobiDB-lite"/>
    </source>
</evidence>
<feature type="region of interest" description="Disordered" evidence="1">
    <location>
        <begin position="95"/>
        <end position="118"/>
    </location>
</feature>
<name>A0A6A4SGP7_SCOMX</name>
<evidence type="ECO:0000313" key="3">
    <source>
        <dbReference type="Proteomes" id="UP000438429"/>
    </source>
</evidence>
<accession>A0A6A4SGP7</accession>
<dbReference type="Proteomes" id="UP000438429">
    <property type="component" value="Unassembled WGS sequence"/>
</dbReference>
<organism evidence="2 3">
    <name type="scientific">Scophthalmus maximus</name>
    <name type="common">Turbot</name>
    <name type="synonym">Psetta maxima</name>
    <dbReference type="NCBI Taxonomy" id="52904"/>
    <lineage>
        <taxon>Eukaryota</taxon>
        <taxon>Metazoa</taxon>
        <taxon>Chordata</taxon>
        <taxon>Craniata</taxon>
        <taxon>Vertebrata</taxon>
        <taxon>Euteleostomi</taxon>
        <taxon>Actinopterygii</taxon>
        <taxon>Neopterygii</taxon>
        <taxon>Teleostei</taxon>
        <taxon>Neoteleostei</taxon>
        <taxon>Acanthomorphata</taxon>
        <taxon>Carangaria</taxon>
        <taxon>Pleuronectiformes</taxon>
        <taxon>Pleuronectoidei</taxon>
        <taxon>Scophthalmidae</taxon>
        <taxon>Scophthalmus</taxon>
    </lineage>
</organism>
<evidence type="ECO:0000313" key="2">
    <source>
        <dbReference type="EMBL" id="KAF0031679.1"/>
    </source>
</evidence>
<proteinExistence type="predicted"/>
<gene>
    <name evidence="2" type="ORF">F2P81_016234</name>
</gene>
<protein>
    <submittedName>
        <fullName evidence="2">Uncharacterized protein</fullName>
    </submittedName>
</protein>
<comment type="caution">
    <text evidence="2">The sequence shown here is derived from an EMBL/GenBank/DDBJ whole genome shotgun (WGS) entry which is preliminary data.</text>
</comment>
<reference evidence="2 3" key="1">
    <citation type="submission" date="2019-06" db="EMBL/GenBank/DDBJ databases">
        <title>Draft genomes of female and male turbot (Scophthalmus maximus).</title>
        <authorList>
            <person name="Xu H."/>
            <person name="Xu X.-W."/>
            <person name="Shao C."/>
            <person name="Chen S."/>
        </authorList>
    </citation>
    <scope>NUCLEOTIDE SEQUENCE [LARGE SCALE GENOMIC DNA]</scope>
    <source>
        <strain evidence="2">Ysfricsl-2016a</strain>
        <tissue evidence="2">Blood</tissue>
    </source>
</reference>
<dbReference type="AlphaFoldDB" id="A0A6A4SGP7"/>
<dbReference type="EMBL" id="VEVO01000014">
    <property type="protein sequence ID" value="KAF0031679.1"/>
    <property type="molecule type" value="Genomic_DNA"/>
</dbReference>